<dbReference type="Gene3D" id="3.10.100.10">
    <property type="entry name" value="Mannose-Binding Protein A, subunit A"/>
    <property type="match status" value="1"/>
</dbReference>
<reference evidence="3" key="2">
    <citation type="submission" date="2003-02" db="EMBL/GenBank/DDBJ databases">
        <authorList>
            <person name="Glatz R.V."/>
            <person name="Schmidt O."/>
            <person name="Asgari S."/>
        </authorList>
    </citation>
    <scope>NUCLEOTIDE SEQUENCE</scope>
</reference>
<evidence type="ECO:0000313" key="3">
    <source>
        <dbReference type="EMBL" id="AAO74641.1"/>
    </source>
</evidence>
<dbReference type="PANTHER" id="PTHR22991">
    <property type="entry name" value="PROTEIN CBG13490"/>
    <property type="match status" value="1"/>
</dbReference>
<dbReference type="SMART" id="SM00034">
    <property type="entry name" value="CLECT"/>
    <property type="match status" value="1"/>
</dbReference>
<proteinExistence type="predicted"/>
<dbReference type="EMBL" id="AY234855">
    <property type="protein sequence ID" value="AAO74641.1"/>
    <property type="molecule type" value="Genomic_DNA"/>
</dbReference>
<organism evidence="3">
    <name type="scientific">Bracoviriform rubeculae</name>
    <dbReference type="NCBI Taxonomy" id="47223"/>
    <lineage>
        <taxon>Viruses</taxon>
        <taxon>Viruses incertae sedis</taxon>
        <taxon>Polydnaviriformidae</taxon>
        <taxon>Bracoviriform</taxon>
    </lineage>
</organism>
<reference evidence="3" key="1">
    <citation type="journal article" date="2003" name="J. Biol. Chem.">
        <title>Characterization of a novel protein with homology to C-type lectins expressed by the Cotesia rubecula bracovirus in larvae of the lepidopteran host, Pieris rapae.</title>
        <authorList>
            <person name="Glatz R."/>
            <person name="Schmidt O."/>
            <person name="Asgari S."/>
        </authorList>
    </citation>
    <scope>NUCLEOTIDE SEQUENCE</scope>
</reference>
<dbReference type="InterPro" id="IPR016186">
    <property type="entry name" value="C-type_lectin-like/link_sf"/>
</dbReference>
<dbReference type="PANTHER" id="PTHR22991:SF42">
    <property type="entry name" value="C-TYPE LECTIN DOMAIN-CONTAINING PROTEIN"/>
    <property type="match status" value="1"/>
</dbReference>
<accession>Q80MM6</accession>
<sequence length="159" mass="17549">MNKLICLMVLPAVLSKNISIQRKGRLTIGSSESYTFHSTPATFNEAISICKQEGGSLAVVTSQKAEDEMLKIWKHSSPILNSTNGLTSQAFIGIHSLNKKGHWETIDGESPKYINWSQHWSGGRKPSTSSVQKCGSLLKHGGLDNVECYFKLAFFCTKE</sequence>
<dbReference type="PROSITE" id="PS50041">
    <property type="entry name" value="C_TYPE_LECTIN_2"/>
    <property type="match status" value="1"/>
</dbReference>
<feature type="domain" description="C-type lectin" evidence="2">
    <location>
        <begin position="29"/>
        <end position="157"/>
    </location>
</feature>
<dbReference type="Pfam" id="PF00059">
    <property type="entry name" value="Lectin_C"/>
    <property type="match status" value="1"/>
</dbReference>
<evidence type="ECO:0000259" key="2">
    <source>
        <dbReference type="PROSITE" id="PS50041"/>
    </source>
</evidence>
<dbReference type="CDD" id="cd00037">
    <property type="entry name" value="CLECT"/>
    <property type="match status" value="1"/>
</dbReference>
<dbReference type="InterPro" id="IPR001304">
    <property type="entry name" value="C-type_lectin-like"/>
</dbReference>
<protein>
    <submittedName>
        <fullName evidence="3">Lectin</fullName>
    </submittedName>
</protein>
<evidence type="ECO:0000256" key="1">
    <source>
        <dbReference type="ARBA" id="ARBA00023157"/>
    </source>
</evidence>
<dbReference type="SUPFAM" id="SSF56436">
    <property type="entry name" value="C-type lectin-like"/>
    <property type="match status" value="1"/>
</dbReference>
<keyword evidence="1" id="KW-1015">Disulfide bond</keyword>
<dbReference type="InterPro" id="IPR050976">
    <property type="entry name" value="Snaclec"/>
</dbReference>
<dbReference type="InterPro" id="IPR016187">
    <property type="entry name" value="CTDL_fold"/>
</dbReference>
<name>Q80MM6_9VIRU</name>